<evidence type="ECO:0000256" key="1">
    <source>
        <dbReference type="SAM" id="MobiDB-lite"/>
    </source>
</evidence>
<dbReference type="Pfam" id="PF14291">
    <property type="entry name" value="DUF4371"/>
    <property type="match status" value="2"/>
</dbReference>
<dbReference type="InterPro" id="IPR006580">
    <property type="entry name" value="Znf_TTF"/>
</dbReference>
<dbReference type="Proteomes" id="UP000032141">
    <property type="component" value="Chromosome C7"/>
</dbReference>
<dbReference type="STRING" id="109376.A0A0D3DCN2"/>
<dbReference type="InterPro" id="IPR025398">
    <property type="entry name" value="DUF4371"/>
</dbReference>
<feature type="compositionally biased region" description="Basic and acidic residues" evidence="1">
    <location>
        <begin position="17"/>
        <end position="30"/>
    </location>
</feature>
<organism evidence="3 4">
    <name type="scientific">Brassica oleracea var. oleracea</name>
    <dbReference type="NCBI Taxonomy" id="109376"/>
    <lineage>
        <taxon>Eukaryota</taxon>
        <taxon>Viridiplantae</taxon>
        <taxon>Streptophyta</taxon>
        <taxon>Embryophyta</taxon>
        <taxon>Tracheophyta</taxon>
        <taxon>Spermatophyta</taxon>
        <taxon>Magnoliopsida</taxon>
        <taxon>eudicotyledons</taxon>
        <taxon>Gunneridae</taxon>
        <taxon>Pentapetalae</taxon>
        <taxon>rosids</taxon>
        <taxon>malvids</taxon>
        <taxon>Brassicales</taxon>
        <taxon>Brassicaceae</taxon>
        <taxon>Brassiceae</taxon>
        <taxon>Brassica</taxon>
    </lineage>
</organism>
<proteinExistence type="predicted"/>
<protein>
    <recommendedName>
        <fullName evidence="2">TTF-type domain-containing protein</fullName>
    </recommendedName>
</protein>
<dbReference type="HOGENOM" id="CLU_080830_0_0_1"/>
<dbReference type="Gramene" id="Bo7g095330.1">
    <property type="protein sequence ID" value="Bo7g095330.1"/>
    <property type="gene ID" value="Bo7g095330"/>
</dbReference>
<dbReference type="eggNOG" id="ENOG502QSU3">
    <property type="taxonomic scope" value="Eukaryota"/>
</dbReference>
<reference evidence="3" key="2">
    <citation type="submission" date="2015-03" db="UniProtKB">
        <authorList>
            <consortium name="EnsemblPlants"/>
        </authorList>
    </citation>
    <scope>IDENTIFICATION</scope>
</reference>
<evidence type="ECO:0000259" key="2">
    <source>
        <dbReference type="SMART" id="SM00597"/>
    </source>
</evidence>
<dbReference type="EnsemblPlants" id="Bo7g095330.1">
    <property type="protein sequence ID" value="Bo7g095330.1"/>
    <property type="gene ID" value="Bo7g095330"/>
</dbReference>
<evidence type="ECO:0000313" key="3">
    <source>
        <dbReference type="EnsemblPlants" id="Bo7g095330.1"/>
    </source>
</evidence>
<dbReference type="AlphaFoldDB" id="A0A0D3DCN2"/>
<dbReference type="SMART" id="SM00597">
    <property type="entry name" value="ZnF_TTF"/>
    <property type="match status" value="1"/>
</dbReference>
<feature type="domain" description="TTF-type" evidence="2">
    <location>
        <begin position="57"/>
        <end position="151"/>
    </location>
</feature>
<feature type="compositionally biased region" description="Basic residues" evidence="1">
    <location>
        <begin position="1"/>
        <end position="11"/>
    </location>
</feature>
<dbReference type="PANTHER" id="PTHR45749:SF34">
    <property type="entry name" value="ZINC FINGER MYM-TYPE PROTEIN 1-LIKE"/>
    <property type="match status" value="1"/>
</dbReference>
<feature type="compositionally biased region" description="Basic residues" evidence="1">
    <location>
        <begin position="308"/>
        <end position="318"/>
    </location>
</feature>
<evidence type="ECO:0000313" key="4">
    <source>
        <dbReference type="Proteomes" id="UP000032141"/>
    </source>
</evidence>
<sequence length="324" mass="37695">MEKYFKPKRKFVSTSENSKEDLLSPKKRDSEDDLENLPTDPGDRKRITEYLTNQRGKLRRFNLSWFDLYGDWLEYSVKNDKVFSLVCYLFRDYTENKCGSDAFVTKGFDDRNKTERLRDHVGAVNSFHNSALKRADYLMKPRQSIVHAFYKQNDAAKNEYKSRLNASIDDYVSNKEQMAIVFRFVDTQGIVKERFLGLTHVKETSSLSLKSAVDFLFTKNGLSMKKLRGQGHNGANNIKGNGLRALILRECSSAYYVHYFAHQLQLVVVAVAQKHFEVGDFFDKIAVLLNVVGASCKRTDMVREDHRKKSRKKLRKEKLRLERD</sequence>
<dbReference type="PANTHER" id="PTHR45749">
    <property type="match status" value="1"/>
</dbReference>
<keyword evidence="4" id="KW-1185">Reference proteome</keyword>
<dbReference type="OMA" id="HNGANNI"/>
<feature type="region of interest" description="Disordered" evidence="1">
    <location>
        <begin position="1"/>
        <end position="43"/>
    </location>
</feature>
<accession>A0A0D3DCN2</accession>
<feature type="region of interest" description="Disordered" evidence="1">
    <location>
        <begin position="303"/>
        <end position="324"/>
    </location>
</feature>
<reference evidence="3 4" key="1">
    <citation type="journal article" date="2014" name="Genome Biol.">
        <title>Transcriptome and methylome profiling reveals relics of genome dominance in the mesopolyploid Brassica oleracea.</title>
        <authorList>
            <person name="Parkin I.A."/>
            <person name="Koh C."/>
            <person name="Tang H."/>
            <person name="Robinson S.J."/>
            <person name="Kagale S."/>
            <person name="Clarke W.E."/>
            <person name="Town C.D."/>
            <person name="Nixon J."/>
            <person name="Krishnakumar V."/>
            <person name="Bidwell S.L."/>
            <person name="Denoeud F."/>
            <person name="Belcram H."/>
            <person name="Links M.G."/>
            <person name="Just J."/>
            <person name="Clarke C."/>
            <person name="Bender T."/>
            <person name="Huebert T."/>
            <person name="Mason A.S."/>
            <person name="Pires J.C."/>
            <person name="Barker G."/>
            <person name="Moore J."/>
            <person name="Walley P.G."/>
            <person name="Manoli S."/>
            <person name="Batley J."/>
            <person name="Edwards D."/>
            <person name="Nelson M.N."/>
            <person name="Wang X."/>
            <person name="Paterson A.H."/>
            <person name="King G."/>
            <person name="Bancroft I."/>
            <person name="Chalhoub B."/>
            <person name="Sharpe A.G."/>
        </authorList>
    </citation>
    <scope>NUCLEOTIDE SEQUENCE</scope>
    <source>
        <strain evidence="3 4">cv. TO1000</strain>
    </source>
</reference>
<name>A0A0D3DCN2_BRAOL</name>